<comment type="caution">
    <text evidence="1">The sequence shown here is derived from an EMBL/GenBank/DDBJ whole genome shotgun (WGS) entry which is preliminary data.</text>
</comment>
<evidence type="ECO:0000313" key="1">
    <source>
        <dbReference type="EMBL" id="OPJ73813.1"/>
    </source>
</evidence>
<keyword evidence="2" id="KW-1185">Reference proteome</keyword>
<organism evidence="1 2">
    <name type="scientific">Patagioenas fasciata monilis</name>
    <dbReference type="NCBI Taxonomy" id="372326"/>
    <lineage>
        <taxon>Eukaryota</taxon>
        <taxon>Metazoa</taxon>
        <taxon>Chordata</taxon>
        <taxon>Craniata</taxon>
        <taxon>Vertebrata</taxon>
        <taxon>Euteleostomi</taxon>
        <taxon>Archelosauria</taxon>
        <taxon>Archosauria</taxon>
        <taxon>Dinosauria</taxon>
        <taxon>Saurischia</taxon>
        <taxon>Theropoda</taxon>
        <taxon>Coelurosauria</taxon>
        <taxon>Aves</taxon>
        <taxon>Neognathae</taxon>
        <taxon>Neoaves</taxon>
        <taxon>Columbimorphae</taxon>
        <taxon>Columbiformes</taxon>
        <taxon>Columbidae</taxon>
        <taxon>Patagioenas</taxon>
    </lineage>
</organism>
<evidence type="ECO:0000313" key="2">
    <source>
        <dbReference type="Proteomes" id="UP000190648"/>
    </source>
</evidence>
<sequence length="84" mass="9133">MKECMKGPALDHVFWELTASDTLCLSFIGIPTATSDVGRGGGQEPFPVLINSIKPFISDLYQIILKNSSGEALYNIQMQVAARS</sequence>
<dbReference type="Proteomes" id="UP000190648">
    <property type="component" value="Unassembled WGS sequence"/>
</dbReference>
<protein>
    <submittedName>
        <fullName evidence="1">Uncharacterized protein</fullName>
    </submittedName>
</protein>
<accession>A0A1V4JNP5</accession>
<reference evidence="1 2" key="1">
    <citation type="submission" date="2016-02" db="EMBL/GenBank/DDBJ databases">
        <title>Band-tailed pigeon sequencing and assembly.</title>
        <authorList>
            <person name="Soares A.E."/>
            <person name="Novak B.J."/>
            <person name="Rice E.S."/>
            <person name="O'Connell B."/>
            <person name="Chang D."/>
            <person name="Weber S."/>
            <person name="Shapiro B."/>
        </authorList>
    </citation>
    <scope>NUCLEOTIDE SEQUENCE [LARGE SCALE GENOMIC DNA]</scope>
    <source>
        <strain evidence="1">BTP2013</strain>
        <tissue evidence="1">Blood</tissue>
    </source>
</reference>
<dbReference type="OrthoDB" id="504170at2759"/>
<dbReference type="EMBL" id="LSYS01006880">
    <property type="protein sequence ID" value="OPJ73813.1"/>
    <property type="molecule type" value="Genomic_DNA"/>
</dbReference>
<name>A0A1V4JNP5_PATFA</name>
<gene>
    <name evidence="1" type="ORF">AV530_013260</name>
</gene>
<dbReference type="AlphaFoldDB" id="A0A1V4JNP5"/>
<proteinExistence type="predicted"/>